<dbReference type="PANTHER" id="PTHR10652:SF0">
    <property type="entry name" value="ADENYLYL CYCLASE-ASSOCIATED PROTEIN"/>
    <property type="match status" value="1"/>
</dbReference>
<dbReference type="GO" id="GO:0019933">
    <property type="term" value="P:cAMP-mediated signaling"/>
    <property type="evidence" value="ECO:0007669"/>
    <property type="project" value="TreeGrafter"/>
</dbReference>
<feature type="domain" description="C-CAP/cofactor C-like" evidence="6">
    <location>
        <begin position="351"/>
        <end position="490"/>
    </location>
</feature>
<organism evidence="7 8">
    <name type="scientific">Coemansia guatemalensis</name>
    <dbReference type="NCBI Taxonomy" id="2761395"/>
    <lineage>
        <taxon>Eukaryota</taxon>
        <taxon>Fungi</taxon>
        <taxon>Fungi incertae sedis</taxon>
        <taxon>Zoopagomycota</taxon>
        <taxon>Kickxellomycotina</taxon>
        <taxon>Kickxellomycetes</taxon>
        <taxon>Kickxellales</taxon>
        <taxon>Kickxellaceae</taxon>
        <taxon>Coemansia</taxon>
    </lineage>
</organism>
<dbReference type="Pfam" id="PF08603">
    <property type="entry name" value="CAP_C"/>
    <property type="match status" value="1"/>
</dbReference>
<dbReference type="OrthoDB" id="1601at2759"/>
<dbReference type="Gene3D" id="1.25.40.330">
    <property type="entry name" value="Adenylate cyclase-associated CAP, N-terminal domain"/>
    <property type="match status" value="1"/>
</dbReference>
<feature type="compositionally biased region" description="Pro residues" evidence="5">
    <location>
        <begin position="252"/>
        <end position="265"/>
    </location>
</feature>
<sequence length="512" mass="55236">MTSSSDLQSLLKRIEKATTRLEELSAKRTEQKPSDNSAGASAPSASDNLSEAAGADNKAVCEYEALLKPLVDAYVERSDKIGGAVSEQAHIVERLFSAQQNFIRIAGQTVKPSAAQLPSLLGPQQETIQQVIEIKDGNRASEYFDNLSTVAEGISAFGWVAVDQVPVPYITDMKESAEFYSNRVLKKWREKDSNQTEWVKAFLSILRELAAYVKEFHTTGLVWNPSGGPVEKAAQALQEDMQPAAASAPTGGAPPPPPPPPPPLPSADELERLGSTANATSGAGDAPNHGALFASINQGSDITRGLRKVEKDQMTHKNPSLRASGTVQGGSDGTSATPPKGGSAPTKVNRPPKMELRGDKWVVENYGTEHVTIEATKTKQTVYMYNCKGTTLDIKNKLNSVAIDSCQKCGVVFDALVSQFEIVNCKSVQIQARETVPSILIDRTDGAHIFLSEAARDQTQITTAKASEVNISFPYETKSAEDDNYIEQPIPEQIQTMIRDGKLVTTILEHAG</sequence>
<dbReference type="Gene3D" id="2.160.20.70">
    <property type="match status" value="1"/>
</dbReference>
<evidence type="ECO:0000256" key="4">
    <source>
        <dbReference type="RuleBase" id="RU000647"/>
    </source>
</evidence>
<dbReference type="SMART" id="SM00673">
    <property type="entry name" value="CARP"/>
    <property type="match status" value="2"/>
</dbReference>
<dbReference type="InterPro" id="IPR001837">
    <property type="entry name" value="Adenylate_cyclase-assoc_CAP"/>
</dbReference>
<dbReference type="Pfam" id="PF01213">
    <property type="entry name" value="CAP_N-CM"/>
    <property type="match status" value="1"/>
</dbReference>
<reference evidence="7" key="1">
    <citation type="submission" date="2022-07" db="EMBL/GenBank/DDBJ databases">
        <title>Phylogenomic reconstructions and comparative analyses of Kickxellomycotina fungi.</title>
        <authorList>
            <person name="Reynolds N.K."/>
            <person name="Stajich J.E."/>
            <person name="Barry K."/>
            <person name="Grigoriev I.V."/>
            <person name="Crous P."/>
            <person name="Smith M.E."/>
        </authorList>
    </citation>
    <scope>NUCLEOTIDE SEQUENCE</scope>
    <source>
        <strain evidence="7">NRRL 1565</strain>
    </source>
</reference>
<keyword evidence="8" id="KW-1185">Reference proteome</keyword>
<dbReference type="GO" id="GO:0007015">
    <property type="term" value="P:actin filament organization"/>
    <property type="evidence" value="ECO:0007669"/>
    <property type="project" value="TreeGrafter"/>
</dbReference>
<evidence type="ECO:0000313" key="7">
    <source>
        <dbReference type="EMBL" id="KAJ2804398.1"/>
    </source>
</evidence>
<feature type="compositionally biased region" description="Polar residues" evidence="5">
    <location>
        <begin position="34"/>
        <end position="49"/>
    </location>
</feature>
<name>A0A9W8LS78_9FUNG</name>
<dbReference type="EMBL" id="JANBUO010000406">
    <property type="protein sequence ID" value="KAJ2804398.1"/>
    <property type="molecule type" value="Genomic_DNA"/>
</dbReference>
<dbReference type="InterPro" id="IPR053950">
    <property type="entry name" value="CAP_N"/>
</dbReference>
<evidence type="ECO:0000313" key="8">
    <source>
        <dbReference type="Proteomes" id="UP001140094"/>
    </source>
</evidence>
<dbReference type="AlphaFoldDB" id="A0A9W8LS78"/>
<dbReference type="GO" id="GO:0008179">
    <property type="term" value="F:adenylate cyclase binding"/>
    <property type="evidence" value="ECO:0007669"/>
    <property type="project" value="TreeGrafter"/>
</dbReference>
<accession>A0A9W8LS78</accession>
<dbReference type="InterPro" id="IPR017901">
    <property type="entry name" value="C-CAP_CF_C-like"/>
</dbReference>
<dbReference type="GO" id="GO:0005737">
    <property type="term" value="C:cytoplasm"/>
    <property type="evidence" value="ECO:0007669"/>
    <property type="project" value="TreeGrafter"/>
</dbReference>
<evidence type="ECO:0000256" key="2">
    <source>
        <dbReference type="ARBA" id="ARBA00054756"/>
    </source>
</evidence>
<evidence type="ECO:0000256" key="1">
    <source>
        <dbReference type="ARBA" id="ARBA00007659"/>
    </source>
</evidence>
<dbReference type="InterPro" id="IPR016098">
    <property type="entry name" value="CAP/MinC_C"/>
</dbReference>
<feature type="compositionally biased region" description="Basic and acidic residues" evidence="5">
    <location>
        <begin position="21"/>
        <end position="33"/>
    </location>
</feature>
<proteinExistence type="inferred from homology"/>
<feature type="region of interest" description="Disordered" evidence="5">
    <location>
        <begin position="311"/>
        <end position="353"/>
    </location>
</feature>
<feature type="region of interest" description="Disordered" evidence="5">
    <location>
        <begin position="21"/>
        <end position="51"/>
    </location>
</feature>
<dbReference type="FunFam" id="1.25.40.330:FF:000001">
    <property type="entry name" value="Adenylyl cyclase-associated protein"/>
    <property type="match status" value="1"/>
</dbReference>
<evidence type="ECO:0000256" key="3">
    <source>
        <dbReference type="ARBA" id="ARBA00072052"/>
    </source>
</evidence>
<dbReference type="Pfam" id="PF21938">
    <property type="entry name" value="CAP_N"/>
    <property type="match status" value="1"/>
</dbReference>
<comment type="function">
    <text evidence="2">The N-terminal domain binds to adenylyl cyclase, thereby enabling adenylyl cyclase to be activated by upstream regulatory signals, such as Ras. The C-terminal domain is required for normal cellular morphology and growth control.</text>
</comment>
<feature type="compositionally biased region" description="Polar residues" evidence="5">
    <location>
        <begin position="316"/>
        <end position="326"/>
    </location>
</feature>
<feature type="region of interest" description="Disordered" evidence="5">
    <location>
        <begin position="237"/>
        <end position="269"/>
    </location>
</feature>
<dbReference type="InterPro" id="IPR013912">
    <property type="entry name" value="Adenylate_cyclase-assoc_CAP_C"/>
</dbReference>
<dbReference type="SUPFAM" id="SSF101278">
    <property type="entry name" value="N-terminal domain of adenylylcyclase associated protein, CAP"/>
    <property type="match status" value="1"/>
</dbReference>
<dbReference type="InterPro" id="IPR013992">
    <property type="entry name" value="Adenylate_cyclase-assoc_CAP_N"/>
</dbReference>
<gene>
    <name evidence="7" type="primary">SRV2</name>
    <name evidence="7" type="ORF">H4R20_002523</name>
</gene>
<dbReference type="InterPro" id="IPR006599">
    <property type="entry name" value="CARP_motif"/>
</dbReference>
<protein>
    <recommendedName>
        <fullName evidence="3 4">Adenylyl cyclase-associated protein</fullName>
    </recommendedName>
</protein>
<dbReference type="GO" id="GO:0003779">
    <property type="term" value="F:actin binding"/>
    <property type="evidence" value="ECO:0007669"/>
    <property type="project" value="InterPro"/>
</dbReference>
<evidence type="ECO:0000259" key="6">
    <source>
        <dbReference type="PROSITE" id="PS51329"/>
    </source>
</evidence>
<comment type="caution">
    <text evidence="7">The sequence shown here is derived from an EMBL/GenBank/DDBJ whole genome shotgun (WGS) entry which is preliminary data.</text>
</comment>
<evidence type="ECO:0000256" key="5">
    <source>
        <dbReference type="SAM" id="MobiDB-lite"/>
    </source>
</evidence>
<dbReference type="SUPFAM" id="SSF69340">
    <property type="entry name" value="C-terminal domain of adenylylcyclase associated protein"/>
    <property type="match status" value="1"/>
</dbReference>
<dbReference type="InterPro" id="IPR036223">
    <property type="entry name" value="CAP_C_sf"/>
</dbReference>
<dbReference type="Proteomes" id="UP001140094">
    <property type="component" value="Unassembled WGS sequence"/>
</dbReference>
<dbReference type="PROSITE" id="PS51329">
    <property type="entry name" value="C_CAP_COFACTOR_C"/>
    <property type="match status" value="1"/>
</dbReference>
<dbReference type="InterPro" id="IPR036222">
    <property type="entry name" value="CAP_N_sf"/>
</dbReference>
<comment type="similarity">
    <text evidence="1 4">Belongs to the CAP family.</text>
</comment>
<dbReference type="PANTHER" id="PTHR10652">
    <property type="entry name" value="ADENYLYL CYCLASE-ASSOCIATED PROTEIN"/>
    <property type="match status" value="1"/>
</dbReference>